<evidence type="ECO:0000313" key="4">
    <source>
        <dbReference type="EMBL" id="MDT0417163.1"/>
    </source>
</evidence>
<keyword evidence="2 4" id="KW-0503">Monooxygenase</keyword>
<reference evidence="5" key="1">
    <citation type="submission" date="2023-07" db="EMBL/GenBank/DDBJ databases">
        <title>30 novel species of actinomycetes from the DSMZ collection.</title>
        <authorList>
            <person name="Nouioui I."/>
        </authorList>
    </citation>
    <scope>NUCLEOTIDE SEQUENCE [LARGE SCALE GENOMIC DNA]</scope>
    <source>
        <strain evidence="5">DSM 41982</strain>
    </source>
</reference>
<dbReference type="SUPFAM" id="SSF54373">
    <property type="entry name" value="FAD-linked reductases, C-terminal domain"/>
    <property type="match status" value="2"/>
</dbReference>
<sequence>MPVDHDVLVSGAGIGGLTLALSLHAAGIRAAVVEAADLPLPAGTGVSLPPSAVAELTALGLGETLAHHAVAPAVLSHYDRHGGHLWSEPRGLGLGHPVPQYSIHRAVLQDLLLQAVRARLGADAVRTSTAVVRFHQSESQGVRVTLRGGGRVRSETALALIGADGLRSAVRAGLHPGEAPPGWSGVWLWRGLVPWQPVLGGRTVVVAGGGGIRLHVHPVSYPYDNGARSPYGYESGPGAPYPGGPRAPYPHESLPRRGQALLHWTASVRLDPEVLPGGAGAADWNRRGRLAEVLPHYAGWRIGDLDVPALLAATPRIHGSPLVGRAPLTRWGEGRVSLIGDAAHPLLPAAPDGTGLAVLDAAVLARCLARTTPDRAAGMRLYESHRAARVAALDIARPLPCDGLLDLVAERAPYGFAQVGDVLTAEELHHWTAAHRSLEAAAEAW</sequence>
<dbReference type="InterPro" id="IPR002938">
    <property type="entry name" value="FAD-bd"/>
</dbReference>
<feature type="domain" description="FAD-binding" evidence="3">
    <location>
        <begin position="5"/>
        <end position="174"/>
    </location>
</feature>
<name>A0ABD5E927_9ACTN</name>
<evidence type="ECO:0000256" key="2">
    <source>
        <dbReference type="ARBA" id="ARBA00023033"/>
    </source>
</evidence>
<keyword evidence="1" id="KW-0560">Oxidoreductase</keyword>
<accession>A0ABD5E927</accession>
<dbReference type="GO" id="GO:0004497">
    <property type="term" value="F:monooxygenase activity"/>
    <property type="evidence" value="ECO:0007669"/>
    <property type="project" value="UniProtKB-KW"/>
</dbReference>
<protein>
    <submittedName>
        <fullName evidence="4">FAD-dependent monooxygenase</fullName>
    </submittedName>
</protein>
<evidence type="ECO:0000256" key="1">
    <source>
        <dbReference type="ARBA" id="ARBA00023002"/>
    </source>
</evidence>
<evidence type="ECO:0000313" key="5">
    <source>
        <dbReference type="Proteomes" id="UP001183607"/>
    </source>
</evidence>
<dbReference type="PANTHER" id="PTHR13789">
    <property type="entry name" value="MONOOXYGENASE"/>
    <property type="match status" value="1"/>
</dbReference>
<dbReference type="InterPro" id="IPR050493">
    <property type="entry name" value="FAD-dep_Monooxygenase_BioMet"/>
</dbReference>
<dbReference type="PANTHER" id="PTHR13789:SF268">
    <property type="entry name" value="5-METHYLPHENAZINE-1-CARBOXYLATE 1-MONOOXYGENASE"/>
    <property type="match status" value="1"/>
</dbReference>
<dbReference type="Pfam" id="PF01494">
    <property type="entry name" value="FAD_binding_3"/>
    <property type="match status" value="2"/>
</dbReference>
<proteinExistence type="predicted"/>
<dbReference type="Proteomes" id="UP001183607">
    <property type="component" value="Unassembled WGS sequence"/>
</dbReference>
<dbReference type="RefSeq" id="WP_311677185.1">
    <property type="nucleotide sequence ID" value="NZ_JAVRER010000024.1"/>
</dbReference>
<evidence type="ECO:0000259" key="3">
    <source>
        <dbReference type="Pfam" id="PF01494"/>
    </source>
</evidence>
<dbReference type="AlphaFoldDB" id="A0ABD5E927"/>
<dbReference type="InterPro" id="IPR036188">
    <property type="entry name" value="FAD/NAD-bd_sf"/>
</dbReference>
<dbReference type="Gene3D" id="3.30.9.30">
    <property type="match status" value="1"/>
</dbReference>
<dbReference type="SUPFAM" id="SSF51905">
    <property type="entry name" value="FAD/NAD(P)-binding domain"/>
    <property type="match status" value="1"/>
</dbReference>
<comment type="caution">
    <text evidence="4">The sequence shown here is derived from an EMBL/GenBank/DDBJ whole genome shotgun (WGS) entry which is preliminary data.</text>
</comment>
<dbReference type="EMBL" id="JAVRER010000024">
    <property type="protein sequence ID" value="MDT0417163.1"/>
    <property type="molecule type" value="Genomic_DNA"/>
</dbReference>
<gene>
    <name evidence="4" type="ORF">RM574_16875</name>
</gene>
<feature type="domain" description="FAD-binding" evidence="3">
    <location>
        <begin position="328"/>
        <end position="392"/>
    </location>
</feature>
<dbReference type="PRINTS" id="PR00420">
    <property type="entry name" value="RNGMNOXGNASE"/>
</dbReference>
<dbReference type="Gene3D" id="3.50.50.60">
    <property type="entry name" value="FAD/NAD(P)-binding domain"/>
    <property type="match status" value="1"/>
</dbReference>
<organism evidence="4 5">
    <name type="scientific">Streptomyces evansiae</name>
    <dbReference type="NCBI Taxonomy" id="3075535"/>
    <lineage>
        <taxon>Bacteria</taxon>
        <taxon>Bacillati</taxon>
        <taxon>Actinomycetota</taxon>
        <taxon>Actinomycetes</taxon>
        <taxon>Kitasatosporales</taxon>
        <taxon>Streptomycetaceae</taxon>
        <taxon>Streptomyces</taxon>
    </lineage>
</organism>